<dbReference type="InterPro" id="IPR027417">
    <property type="entry name" value="P-loop_NTPase"/>
</dbReference>
<evidence type="ECO:0000259" key="18">
    <source>
        <dbReference type="PROSITE" id="PS51194"/>
    </source>
</evidence>
<keyword evidence="10" id="KW-0067">ATP-binding</keyword>
<dbReference type="PROSITE" id="PS00517">
    <property type="entry name" value="RNASE_3_1"/>
    <property type="match status" value="1"/>
</dbReference>
<dbReference type="PANTHER" id="PTHR14950:SF46">
    <property type="entry name" value="ENDORIBONUCLEASE DICER HOMOLOG 3"/>
    <property type="match status" value="1"/>
</dbReference>
<dbReference type="InterPro" id="IPR005034">
    <property type="entry name" value="Dicer_dimerisation"/>
</dbReference>
<evidence type="ECO:0000256" key="10">
    <source>
        <dbReference type="ARBA" id="ARBA00022840"/>
    </source>
</evidence>
<evidence type="ECO:0000256" key="5">
    <source>
        <dbReference type="ARBA" id="ARBA00022737"/>
    </source>
</evidence>
<dbReference type="Gene3D" id="1.10.1520.10">
    <property type="entry name" value="Ribonuclease III domain"/>
    <property type="match status" value="2"/>
</dbReference>
<name>A0ABM3KJT8_CUCME</name>
<gene>
    <name evidence="21" type="primary">LOC103488578</name>
</gene>
<dbReference type="InterPro" id="IPR014001">
    <property type="entry name" value="Helicase_ATP-bd"/>
</dbReference>
<dbReference type="PROSITE" id="PS51327">
    <property type="entry name" value="DICER_DSRBF"/>
    <property type="match status" value="1"/>
</dbReference>
<dbReference type="Gene3D" id="3.40.50.300">
    <property type="entry name" value="P-loop containing nucleotide triphosphate hydrolases"/>
    <property type="match status" value="2"/>
</dbReference>
<dbReference type="GeneID" id="103488578"/>
<evidence type="ECO:0000259" key="15">
    <source>
        <dbReference type="PROSITE" id="PS50142"/>
    </source>
</evidence>
<evidence type="ECO:0000256" key="11">
    <source>
        <dbReference type="ARBA" id="ARBA00022842"/>
    </source>
</evidence>
<dbReference type="Pfam" id="PF02170">
    <property type="entry name" value="PAZ"/>
    <property type="match status" value="1"/>
</dbReference>
<dbReference type="InterPro" id="IPR036085">
    <property type="entry name" value="PAZ_dom_sf"/>
</dbReference>
<reference evidence="21" key="1">
    <citation type="submission" date="2025-08" db="UniProtKB">
        <authorList>
            <consortium name="RefSeq"/>
        </authorList>
    </citation>
    <scope>IDENTIFICATION</scope>
    <source>
        <tissue evidence="21">Stem</tissue>
    </source>
</reference>
<feature type="domain" description="Dicer dsRNA-binding fold" evidence="19">
    <location>
        <begin position="581"/>
        <end position="671"/>
    </location>
</feature>
<dbReference type="Pfam" id="PF00636">
    <property type="entry name" value="Ribonuclease_3"/>
    <property type="match status" value="2"/>
</dbReference>
<dbReference type="Pfam" id="PF00270">
    <property type="entry name" value="DEAD"/>
    <property type="match status" value="1"/>
</dbReference>
<keyword evidence="3" id="KW-0540">Nuclease</keyword>
<dbReference type="InterPro" id="IPR011545">
    <property type="entry name" value="DEAD/DEAH_box_helicase_dom"/>
</dbReference>
<keyword evidence="5" id="KW-0677">Repeat</keyword>
<keyword evidence="6" id="KW-0547">Nucleotide-binding</keyword>
<evidence type="ECO:0000259" key="16">
    <source>
        <dbReference type="PROSITE" id="PS50821"/>
    </source>
</evidence>
<dbReference type="PANTHER" id="PTHR14950">
    <property type="entry name" value="DICER-RELATED"/>
    <property type="match status" value="1"/>
</dbReference>
<dbReference type="RefSeq" id="XP_050938033.1">
    <property type="nucleotide sequence ID" value="XM_051082076.1"/>
</dbReference>
<feature type="domain" description="Helicase ATP-binding" evidence="17">
    <location>
        <begin position="46"/>
        <end position="205"/>
    </location>
</feature>
<evidence type="ECO:0000256" key="4">
    <source>
        <dbReference type="ARBA" id="ARBA00022723"/>
    </source>
</evidence>
<dbReference type="InterPro" id="IPR003100">
    <property type="entry name" value="PAZ_dom"/>
</dbReference>
<evidence type="ECO:0000256" key="3">
    <source>
        <dbReference type="ARBA" id="ARBA00022722"/>
    </source>
</evidence>
<keyword evidence="4" id="KW-0479">Metal-binding</keyword>
<evidence type="ECO:0000256" key="1">
    <source>
        <dbReference type="ARBA" id="ARBA00001936"/>
    </source>
</evidence>
<evidence type="ECO:0000256" key="14">
    <source>
        <dbReference type="PROSITE-ProRule" id="PRU00657"/>
    </source>
</evidence>
<keyword evidence="9" id="KW-0347">Helicase</keyword>
<dbReference type="InterPro" id="IPR001650">
    <property type="entry name" value="Helicase_C-like"/>
</dbReference>
<evidence type="ECO:0000313" key="21">
    <source>
        <dbReference type="RefSeq" id="XP_050938033.1"/>
    </source>
</evidence>
<evidence type="ECO:0000256" key="7">
    <source>
        <dbReference type="ARBA" id="ARBA00022759"/>
    </source>
</evidence>
<comment type="cofactor">
    <cofactor evidence="1">
        <name>Mn(2+)</name>
        <dbReference type="ChEBI" id="CHEBI:29035"/>
    </cofactor>
</comment>
<dbReference type="SMART" id="SM00535">
    <property type="entry name" value="RIBOc"/>
    <property type="match status" value="2"/>
</dbReference>
<evidence type="ECO:0000256" key="13">
    <source>
        <dbReference type="ARBA" id="ARBA00035116"/>
    </source>
</evidence>
<keyword evidence="20" id="KW-1185">Reference proteome</keyword>
<dbReference type="SMART" id="SM00487">
    <property type="entry name" value="DEXDc"/>
    <property type="match status" value="1"/>
</dbReference>
<dbReference type="Proteomes" id="UP001652600">
    <property type="component" value="Chromosome 3"/>
</dbReference>
<accession>A0ABM3KJT8</accession>
<dbReference type="InterPro" id="IPR036389">
    <property type="entry name" value="RNase_III_sf"/>
</dbReference>
<comment type="cofactor">
    <cofactor evidence="2">
        <name>Mg(2+)</name>
        <dbReference type="ChEBI" id="CHEBI:18420"/>
    </cofactor>
</comment>
<dbReference type="PROSITE" id="PS50821">
    <property type="entry name" value="PAZ"/>
    <property type="match status" value="1"/>
</dbReference>
<dbReference type="InterPro" id="IPR000999">
    <property type="entry name" value="RNase_III_dom"/>
</dbReference>
<feature type="domain" description="PAZ" evidence="16">
    <location>
        <begin position="892"/>
        <end position="1018"/>
    </location>
</feature>
<evidence type="ECO:0000313" key="20">
    <source>
        <dbReference type="Proteomes" id="UP001652600"/>
    </source>
</evidence>
<dbReference type="CDD" id="cd00593">
    <property type="entry name" value="RIBOc"/>
    <property type="match status" value="2"/>
</dbReference>
<keyword evidence="8" id="KW-0378">Hydrolase</keyword>
<sequence length="1643" mass="184105">MHEPEQENRDGARKRRFCDLEPSVASDQSNFNMAEGFIPRRYQMEVFEVGMRRNTIAVLETGSGKTMIAVMLIKEIGKAMKSSGDKKLIIFLAPTVHLVHQQFNVIKDHTDFEVAEYYGAMGVDDWNMNCWEKETSERDVLVMTPQILLDALRKAYFRLGTVCLMIIDECHRATEEEYFSNLLLVKEFYHKSDNKPKIFGMTASPVIRKGVSSSFDCECQIADLESILDSQVYAIEDKKEVEIYVPSAKEICIFYEPAKPQTTELRAKIEALWFKFDASLSNSQEAMQGHYKDVDSKLKALKKRLSSDHLKITYCLDELGIMCAYEAIKVLFENISVPNEESDVYRESFLQYKHFLEEALLVIGESLSLGNENIPNLGFDLWKAVDLGYISPKLFELLQLFESFGVSRQLLCLIFVERIIAANVIKRIVKKVENLSHFTVSYVTGCNASVGALAPKVQKETLELFCHGKLNLLFSTDVVEEGLHVPNCSFVVRFDLPKTVRSYVQSRGRARQNNSQYILLLERGNLKQRALLFDVIRSDRSMTDAAMSRDSDACVLKPFSLVETDCYIVEATGASVTADSSVGLIYQYCKKLPGDKYFSPKPIFQLSYGEGSYECQLTLPPTAAFQTIVGPSTRNSNLSKQLVCLEACKKLHKMGALNDHLLPSVEEISESDMGLKSNASMSRAGSTKRKELHGRTAIRALSGTWGEQDEGATFQAYKFDFSCSVIYEIYSGFVLLIESKLDDDVSNFELELYLLSKMVKASVSFGGEVHLDAEQITKAKCFQELFFNALFGRLFIGSKTTGKKRDFLLQKDTNSLWISSNMYLLLPVDLPDDSTHDLWKIHWRAIDSCVSVVEFLKKNSSLDAERNCGAGAISDSWPSRNNSAETGSNAANVIHFANCVLDVHSLKDRVVLAIHTGRIYSIVEVVSNTSAESPFDGNSDKGPPDYITFADYFNKRYGISLSFPKQPLLRLKQSHNPHNLLVNFKDEGNTSDKLPSGPAFKKPQMHVHMPPELVLSMDVPKGVLKSSYLLPSLMHRFESLMLASQLRKEINYHSNSLSISSSLILEALTTLGSCENFSLERLELLGDSVLKYAVSCHLFLKFPEKHEGQLSSRRQQVICNATLHALGTKCGLQGYIRDSAFDPRRWVAPGQCTNRPVPCKCGVDTVEVPLDDKFCTEDPKVVLGKCCDKGHRWVVSKTIADCAEALIGAYFVDGGIIAALHVMKWLGIDVDLDVALVVDAITSASLRSCPLGDTEIATLESKIGYDFAVKGLLLEAITHTSDQEIGVNYCYQRLEFLGDSVLDLLITWHYYQKYLDIDPGELTDLRSASVNNENFAQVAVRRNLQHHLQHCSGLLMSQITEYVKYLSESHDTGKPLHGNKGPKVLGDMVESIAGAILIDTKLNLDEVWKIYKPLLTPFVTPDKLELPPLRELIELCDSLGYFIKDKCTRKGETFHAELRLQLQDALLIGEGYERTRKASRGEAAHRLLVQLETRGISYSRSASKKRKQNPSHDEAAMVLPSSVNCSTEACDPNVETPVIGPINLKKGGPRSTLFELCKKLQWPMPTFNTVENKSRVQIEFGEGLEKRKGFNSFLSNITLQIPNAGYVECEGEARADKKSSFDSASLVMLQELQQQGRVIINDS</sequence>
<dbReference type="PROSITE" id="PS51194">
    <property type="entry name" value="HELICASE_CTER"/>
    <property type="match status" value="1"/>
</dbReference>
<evidence type="ECO:0000259" key="19">
    <source>
        <dbReference type="PROSITE" id="PS51327"/>
    </source>
</evidence>
<keyword evidence="7" id="KW-0255">Endonuclease</keyword>
<evidence type="ECO:0000256" key="2">
    <source>
        <dbReference type="ARBA" id="ARBA00001946"/>
    </source>
</evidence>
<keyword evidence="12" id="KW-0464">Manganese</keyword>
<dbReference type="SMART" id="SM00490">
    <property type="entry name" value="HELICc"/>
    <property type="match status" value="1"/>
</dbReference>
<feature type="domain" description="RNase III" evidence="15">
    <location>
        <begin position="1043"/>
        <end position="1215"/>
    </location>
</feature>
<comment type="similarity">
    <text evidence="13 14">Belongs to the helicase family. Dicer subfamily.</text>
</comment>
<dbReference type="Gene3D" id="3.30.160.20">
    <property type="match status" value="1"/>
</dbReference>
<dbReference type="Pfam" id="PF03368">
    <property type="entry name" value="Dicer_dimer"/>
    <property type="match status" value="1"/>
</dbReference>
<dbReference type="SUPFAM" id="SSF69065">
    <property type="entry name" value="RNase III domain-like"/>
    <property type="match status" value="2"/>
</dbReference>
<dbReference type="SUPFAM" id="SSF101690">
    <property type="entry name" value="PAZ domain"/>
    <property type="match status" value="1"/>
</dbReference>
<evidence type="ECO:0000259" key="17">
    <source>
        <dbReference type="PROSITE" id="PS51192"/>
    </source>
</evidence>
<keyword evidence="11" id="KW-0460">Magnesium</keyword>
<dbReference type="Gene3D" id="3.30.160.380">
    <property type="entry name" value="Dicer dimerisation domain"/>
    <property type="match status" value="1"/>
</dbReference>
<evidence type="ECO:0000256" key="12">
    <source>
        <dbReference type="ARBA" id="ARBA00023211"/>
    </source>
</evidence>
<feature type="domain" description="Helicase C-terminal" evidence="18">
    <location>
        <begin position="396"/>
        <end position="562"/>
    </location>
</feature>
<dbReference type="Pfam" id="PF00271">
    <property type="entry name" value="Helicase_C"/>
    <property type="match status" value="1"/>
</dbReference>
<proteinExistence type="inferred from homology"/>
<dbReference type="PROSITE" id="PS50142">
    <property type="entry name" value="RNASE_3_2"/>
    <property type="match status" value="2"/>
</dbReference>
<feature type="domain" description="RNase III" evidence="15">
    <location>
        <begin position="1256"/>
        <end position="1401"/>
    </location>
</feature>
<dbReference type="InterPro" id="IPR038248">
    <property type="entry name" value="Dicer_dimer_sf"/>
</dbReference>
<evidence type="ECO:0000256" key="8">
    <source>
        <dbReference type="ARBA" id="ARBA00022801"/>
    </source>
</evidence>
<dbReference type="CDD" id="cd18034">
    <property type="entry name" value="DEXHc_dicer"/>
    <property type="match status" value="1"/>
</dbReference>
<dbReference type="SUPFAM" id="SSF52540">
    <property type="entry name" value="P-loop containing nucleoside triphosphate hydrolases"/>
    <property type="match status" value="1"/>
</dbReference>
<organism evidence="20 21">
    <name type="scientific">Cucumis melo</name>
    <name type="common">Muskmelon</name>
    <dbReference type="NCBI Taxonomy" id="3656"/>
    <lineage>
        <taxon>Eukaryota</taxon>
        <taxon>Viridiplantae</taxon>
        <taxon>Streptophyta</taxon>
        <taxon>Embryophyta</taxon>
        <taxon>Tracheophyta</taxon>
        <taxon>Spermatophyta</taxon>
        <taxon>Magnoliopsida</taxon>
        <taxon>eudicotyledons</taxon>
        <taxon>Gunneridae</taxon>
        <taxon>Pentapetalae</taxon>
        <taxon>rosids</taxon>
        <taxon>fabids</taxon>
        <taxon>Cucurbitales</taxon>
        <taxon>Cucurbitaceae</taxon>
        <taxon>Benincaseae</taxon>
        <taxon>Cucumis</taxon>
    </lineage>
</organism>
<dbReference type="PROSITE" id="PS51192">
    <property type="entry name" value="HELICASE_ATP_BIND_1"/>
    <property type="match status" value="1"/>
</dbReference>
<evidence type="ECO:0000256" key="6">
    <source>
        <dbReference type="ARBA" id="ARBA00022741"/>
    </source>
</evidence>
<dbReference type="Gene3D" id="2.170.260.10">
    <property type="entry name" value="paz domain"/>
    <property type="match status" value="1"/>
</dbReference>
<keyword evidence="14" id="KW-0694">RNA-binding</keyword>
<dbReference type="SMART" id="SM00949">
    <property type="entry name" value="PAZ"/>
    <property type="match status" value="1"/>
</dbReference>
<evidence type="ECO:0000256" key="9">
    <source>
        <dbReference type="ARBA" id="ARBA00022806"/>
    </source>
</evidence>
<protein>
    <submittedName>
        <fullName evidence="21">Endoribonuclease Dicer homolog 3a isoform X1</fullName>
    </submittedName>
</protein>